<name>A0AAP4EDU6_PAEPO</name>
<evidence type="ECO:0000313" key="1">
    <source>
        <dbReference type="EMBL" id="MDH2334279.1"/>
    </source>
</evidence>
<accession>A0AAP4EDU6</accession>
<dbReference type="Gene3D" id="1.10.3230.30">
    <property type="entry name" value="Phage gp6-like head-tail connector protein"/>
    <property type="match status" value="1"/>
</dbReference>
<dbReference type="CDD" id="cd08054">
    <property type="entry name" value="gp6"/>
    <property type="match status" value="1"/>
</dbReference>
<dbReference type="RefSeq" id="WP_279836174.1">
    <property type="nucleotide sequence ID" value="NZ_JARVWT010000016.1"/>
</dbReference>
<comment type="caution">
    <text evidence="1">The sequence shown here is derived from an EMBL/GenBank/DDBJ whole genome shotgun (WGS) entry which is preliminary data.</text>
</comment>
<gene>
    <name evidence="1" type="ORF">QDS18_25735</name>
</gene>
<dbReference type="AlphaFoldDB" id="A0AAP4EDU6"/>
<dbReference type="InterPro" id="IPR021146">
    <property type="entry name" value="Phage_gp6-like_head-tail"/>
</dbReference>
<sequence>MLTTIAKVKGQLGIPIEDTSEDNNLNMYIMAASQAIESFCRRSFKKQTYTELLDGSGSSFLVLRNFPVFSGVATMDKDQFAVEANEDGILFLPKGWNTGQRNITVQYEAGYVLPGDDSVHNPRTLPEAVEVACIFVVQGMLQNPTAIGVKSERVGDISVTYGDTDALFSSTVQALLSPYVGRWV</sequence>
<proteinExistence type="predicted"/>
<dbReference type="Pfam" id="PF05135">
    <property type="entry name" value="Phage_connect_1"/>
    <property type="match status" value="1"/>
</dbReference>
<dbReference type="EMBL" id="JARVWT010000016">
    <property type="protein sequence ID" value="MDH2334279.1"/>
    <property type="molecule type" value="Genomic_DNA"/>
</dbReference>
<reference evidence="1" key="1">
    <citation type="submission" date="2023-04" db="EMBL/GenBank/DDBJ databases">
        <title>Uncovering the Secrets of Slow-Growing Bacteria in Tropical Savanna Soil through Cultivation and Genomic Analysis.</title>
        <authorList>
            <person name="Goncalves O.S."/>
            <person name="Santana M.F."/>
        </authorList>
    </citation>
    <scope>NUCLEOTIDE SEQUENCE</scope>
    <source>
        <strain evidence="1">ANTI</strain>
    </source>
</reference>
<organism evidence="1 2">
    <name type="scientific">Paenibacillus polymyxa</name>
    <name type="common">Bacillus polymyxa</name>
    <dbReference type="NCBI Taxonomy" id="1406"/>
    <lineage>
        <taxon>Bacteria</taxon>
        <taxon>Bacillati</taxon>
        <taxon>Bacillota</taxon>
        <taxon>Bacilli</taxon>
        <taxon>Bacillales</taxon>
        <taxon>Paenibacillaceae</taxon>
        <taxon>Paenibacillus</taxon>
    </lineage>
</organism>
<protein>
    <submittedName>
        <fullName evidence="1">Phage head-tail connector protein</fullName>
    </submittedName>
</protein>
<dbReference type="Proteomes" id="UP001229409">
    <property type="component" value="Unassembled WGS sequence"/>
</dbReference>
<evidence type="ECO:0000313" key="2">
    <source>
        <dbReference type="Proteomes" id="UP001229409"/>
    </source>
</evidence>